<feature type="binding site" evidence="5">
    <location>
        <position position="167"/>
    </location>
    <ligand>
        <name>FAD</name>
        <dbReference type="ChEBI" id="CHEBI:57692"/>
    </ligand>
</feature>
<dbReference type="InterPro" id="IPR036188">
    <property type="entry name" value="FAD/NAD-bd_sf"/>
</dbReference>
<keyword evidence="3 6" id="KW-0560">Oxidoreductase</keyword>
<dbReference type="EC" id="1.4.3.-" evidence="6"/>
<dbReference type="AlphaFoldDB" id="A0AAD6D0K4"/>
<evidence type="ECO:0000256" key="6">
    <source>
        <dbReference type="RuleBase" id="RU362067"/>
    </source>
</evidence>
<sequence>MFKLFQRYDIDGLVQRAYGDDVALLKDGSAIKKPYGQLLGDQRVLQKLLEVLRKESSLVDLDNPAGSRDAKSIDELTFQEFCIERSQSKDAAGIADLITTALLGVQSEEVSALYMLHYIKCGCGIDNLLSDQKDGGQYIRNRQGNQTISKRLAEDLGEDTIFLRMPVTSIDQSGDICEVMTEPGNVFRGLKVIVSVPTSLYSSIDFNPSLPKNKAALSDHAVMGYYSKMIFVFQEPWWQNAGSSGVMECETGPVTFTRDTSVPIDDQWSITCFIVGERGRQWSKLSKAARHVEVWEQFSQAFGQFVDKIPEPANVLEMEWAKQAFFLGAPCPVMTPGTLTAVGTELATPFKNVHFVGTETSQVWRGYMEGAVRSGQRGGAEVVEALSKIRR</sequence>
<dbReference type="Gene3D" id="3.90.660.10">
    <property type="match status" value="1"/>
</dbReference>
<gene>
    <name evidence="8" type="ORF">N7494_004398</name>
</gene>
<dbReference type="InterPro" id="IPR050703">
    <property type="entry name" value="Flavin_MAO"/>
</dbReference>
<accession>A0AAD6D0K4</accession>
<organism evidence="8 9">
    <name type="scientific">Penicillium frequentans</name>
    <dbReference type="NCBI Taxonomy" id="3151616"/>
    <lineage>
        <taxon>Eukaryota</taxon>
        <taxon>Fungi</taxon>
        <taxon>Dikarya</taxon>
        <taxon>Ascomycota</taxon>
        <taxon>Pezizomycotina</taxon>
        <taxon>Eurotiomycetes</taxon>
        <taxon>Eurotiomycetidae</taxon>
        <taxon>Eurotiales</taxon>
        <taxon>Aspergillaceae</taxon>
        <taxon>Penicillium</taxon>
    </lineage>
</organism>
<protein>
    <recommendedName>
        <fullName evidence="6">Amine oxidase</fullName>
        <ecNumber evidence="6">1.4.3.-</ecNumber>
    </recommendedName>
</protein>
<feature type="binding site" evidence="5">
    <location>
        <position position="359"/>
    </location>
    <ligand>
        <name>FAD</name>
        <dbReference type="ChEBI" id="CHEBI:57692"/>
    </ligand>
</feature>
<comment type="similarity">
    <text evidence="2 6">Belongs to the flavin monoamine oxidase family.</text>
</comment>
<evidence type="ECO:0000313" key="9">
    <source>
        <dbReference type="Proteomes" id="UP001220324"/>
    </source>
</evidence>
<dbReference type="PANTHER" id="PTHR43563">
    <property type="entry name" value="AMINE OXIDASE"/>
    <property type="match status" value="1"/>
</dbReference>
<keyword evidence="6" id="KW-0285">Flavoprotein</keyword>
<dbReference type="InterPro" id="IPR001613">
    <property type="entry name" value="Flavin_amine_oxidase"/>
</dbReference>
<dbReference type="Gene3D" id="3.50.50.60">
    <property type="entry name" value="FAD/NAD(P)-binding domain"/>
    <property type="match status" value="1"/>
</dbReference>
<evidence type="ECO:0000256" key="2">
    <source>
        <dbReference type="ARBA" id="ARBA00005995"/>
    </source>
</evidence>
<evidence type="ECO:0000256" key="5">
    <source>
        <dbReference type="PIRSR" id="PIRSR601613-1"/>
    </source>
</evidence>
<dbReference type="PRINTS" id="PR00757">
    <property type="entry name" value="AMINEOXDASEF"/>
</dbReference>
<evidence type="ECO:0000313" key="8">
    <source>
        <dbReference type="EMBL" id="KAJ5546813.1"/>
    </source>
</evidence>
<dbReference type="PANTHER" id="PTHR43563:SF14">
    <property type="entry name" value="AMINE OXIDASE"/>
    <property type="match status" value="1"/>
</dbReference>
<name>A0AAD6D0K4_9EURO</name>
<feature type="domain" description="Amine oxidase" evidence="7">
    <location>
        <begin position="2"/>
        <end position="378"/>
    </location>
</feature>
<comment type="caution">
    <text evidence="8">The sequence shown here is derived from an EMBL/GenBank/DDBJ whole genome shotgun (WGS) entry which is preliminary data.</text>
</comment>
<dbReference type="Pfam" id="PF01593">
    <property type="entry name" value="Amino_oxidase"/>
    <property type="match status" value="1"/>
</dbReference>
<dbReference type="Gene3D" id="1.10.405.10">
    <property type="entry name" value="Guanine Nucleotide Dissociation Inhibitor, domain 1"/>
    <property type="match status" value="1"/>
</dbReference>
<evidence type="ECO:0000256" key="3">
    <source>
        <dbReference type="ARBA" id="ARBA00023002"/>
    </source>
</evidence>
<evidence type="ECO:0000256" key="4">
    <source>
        <dbReference type="ARBA" id="ARBA00048448"/>
    </source>
</evidence>
<feature type="binding site" evidence="5">
    <location>
        <position position="273"/>
    </location>
    <ligand>
        <name>substrate</name>
    </ligand>
</feature>
<proteinExistence type="inferred from homology"/>
<dbReference type="SUPFAM" id="SSF51905">
    <property type="entry name" value="FAD/NAD(P)-binding domain"/>
    <property type="match status" value="1"/>
</dbReference>
<keyword evidence="6" id="KW-0274">FAD</keyword>
<dbReference type="GO" id="GO:0097621">
    <property type="term" value="F:monoamine oxidase activity"/>
    <property type="evidence" value="ECO:0007669"/>
    <property type="project" value="UniProtKB-EC"/>
</dbReference>
<evidence type="ECO:0000259" key="7">
    <source>
        <dbReference type="Pfam" id="PF01593"/>
    </source>
</evidence>
<dbReference type="EMBL" id="JAQIZZ010000003">
    <property type="protein sequence ID" value="KAJ5546813.1"/>
    <property type="molecule type" value="Genomic_DNA"/>
</dbReference>
<reference evidence="8 9" key="1">
    <citation type="journal article" date="2023" name="IMA Fungus">
        <title>Comparative genomic study of the Penicillium genus elucidates a diverse pangenome and 15 lateral gene transfer events.</title>
        <authorList>
            <person name="Petersen C."/>
            <person name="Sorensen T."/>
            <person name="Nielsen M.R."/>
            <person name="Sondergaard T.E."/>
            <person name="Sorensen J.L."/>
            <person name="Fitzpatrick D.A."/>
            <person name="Frisvad J.C."/>
            <person name="Nielsen K.L."/>
        </authorList>
    </citation>
    <scope>NUCLEOTIDE SEQUENCE [LARGE SCALE GENOMIC DNA]</scope>
    <source>
        <strain evidence="8 9">IBT 35679</strain>
    </source>
</reference>
<keyword evidence="9" id="KW-1185">Reference proteome</keyword>
<comment type="catalytic activity">
    <reaction evidence="4">
        <text>a secondary aliphatic amine + O2 + H2O = a primary amine + an aldehyde + H2O2</text>
        <dbReference type="Rhea" id="RHEA:26414"/>
        <dbReference type="ChEBI" id="CHEBI:15377"/>
        <dbReference type="ChEBI" id="CHEBI:15379"/>
        <dbReference type="ChEBI" id="CHEBI:16240"/>
        <dbReference type="ChEBI" id="CHEBI:17478"/>
        <dbReference type="ChEBI" id="CHEBI:58855"/>
        <dbReference type="ChEBI" id="CHEBI:65296"/>
        <dbReference type="EC" id="1.4.3.4"/>
    </reaction>
</comment>
<evidence type="ECO:0000256" key="1">
    <source>
        <dbReference type="ARBA" id="ARBA00001974"/>
    </source>
</evidence>
<dbReference type="InterPro" id="IPR002937">
    <property type="entry name" value="Amino_oxidase"/>
</dbReference>
<comment type="cofactor">
    <cofactor evidence="1 6">
        <name>FAD</name>
        <dbReference type="ChEBI" id="CHEBI:57692"/>
    </cofactor>
</comment>
<dbReference type="SUPFAM" id="SSF54373">
    <property type="entry name" value="FAD-linked reductases, C-terminal domain"/>
    <property type="match status" value="1"/>
</dbReference>
<dbReference type="Proteomes" id="UP001220324">
    <property type="component" value="Unassembled WGS sequence"/>
</dbReference>